<keyword evidence="1" id="KW-0880">Kelch repeat</keyword>
<dbReference type="RefSeq" id="WP_052343256.1">
    <property type="nucleotide sequence ID" value="NZ_BAMD01000015.1"/>
</dbReference>
<dbReference type="EMBL" id="BAMD01000015">
    <property type="protein sequence ID" value="GAF02887.1"/>
    <property type="molecule type" value="Genomic_DNA"/>
</dbReference>
<gene>
    <name evidence="4" type="ORF">JCM21142_41536</name>
</gene>
<accession>W7Y483</accession>
<comment type="caution">
    <text evidence="4">The sequence shown here is derived from an EMBL/GenBank/DDBJ whole genome shotgun (WGS) entry which is preliminary data.</text>
</comment>
<dbReference type="Proteomes" id="UP000019402">
    <property type="component" value="Unassembled WGS sequence"/>
</dbReference>
<dbReference type="AlphaFoldDB" id="W7Y483"/>
<dbReference type="Gene3D" id="2.120.10.80">
    <property type="entry name" value="Kelch-type beta propeller"/>
    <property type="match status" value="2"/>
</dbReference>
<dbReference type="PANTHER" id="PTHR46344">
    <property type="entry name" value="OS02G0202900 PROTEIN"/>
    <property type="match status" value="1"/>
</dbReference>
<dbReference type="OrthoDB" id="996574at2"/>
<sequence length="438" mass="48774">MKYKKFSSYFFNGLLLFLVPLGLFSQCKNEDTKWIDKEESENYVARHECSFVQIGTKFILFGGRESAQKLDVYDYTSNTWNTGTSAPKEFNHFQATAYEGFVWVVAAYKTNSFPSEVPEENIWLYYPPNNCWIQGPEIPKERRRGGAGLVVYKDKFYVLGGNTNGHDGGYVDWFDEYDPTANTWTVLESASQARDHFHAAVIGNTLYAAGGRQSGGKGGVFSPLPALVDIYNFNTKSWSVLDEPLPTPRAAPGIIVYNNELLVMGGEGEVSGPAFKRVEAYNPSTKKWSRKADMNYARHGTQAILSGKGVYIAAGSPVRGGGRQRNMEVYGEDKPEGHALRPSKLKAPSELTIPVGSTKSILLKNTQGNTGIFISQAQLMGTDNEQFKTDIDINNRLIKKGNDIALKIKHIGQLTEQEATLKIIYNGNQEMMIHLKSK</sequence>
<dbReference type="SMART" id="SM00612">
    <property type="entry name" value="Kelch"/>
    <property type="match status" value="4"/>
</dbReference>
<feature type="chain" id="PRO_5004906338" evidence="3">
    <location>
        <begin position="26"/>
        <end position="438"/>
    </location>
</feature>
<evidence type="ECO:0000313" key="4">
    <source>
        <dbReference type="EMBL" id="GAF02887.1"/>
    </source>
</evidence>
<keyword evidence="5" id="KW-1185">Reference proteome</keyword>
<organism evidence="4 5">
    <name type="scientific">Saccharicrinis fermentans DSM 9555 = JCM 21142</name>
    <dbReference type="NCBI Taxonomy" id="869213"/>
    <lineage>
        <taxon>Bacteria</taxon>
        <taxon>Pseudomonadati</taxon>
        <taxon>Bacteroidota</taxon>
        <taxon>Bacteroidia</taxon>
        <taxon>Marinilabiliales</taxon>
        <taxon>Marinilabiliaceae</taxon>
        <taxon>Saccharicrinis</taxon>
    </lineage>
</organism>
<dbReference type="SUPFAM" id="SSF117281">
    <property type="entry name" value="Kelch motif"/>
    <property type="match status" value="1"/>
</dbReference>
<dbReference type="InterPro" id="IPR015915">
    <property type="entry name" value="Kelch-typ_b-propeller"/>
</dbReference>
<dbReference type="STRING" id="869213.GCA_000517085_03365"/>
<evidence type="ECO:0000256" key="1">
    <source>
        <dbReference type="ARBA" id="ARBA00022441"/>
    </source>
</evidence>
<evidence type="ECO:0000313" key="5">
    <source>
        <dbReference type="Proteomes" id="UP000019402"/>
    </source>
</evidence>
<keyword evidence="3" id="KW-0732">Signal</keyword>
<dbReference type="Pfam" id="PF24681">
    <property type="entry name" value="Kelch_KLHDC2_KLHL20_DRC7"/>
    <property type="match status" value="1"/>
</dbReference>
<dbReference type="PANTHER" id="PTHR46344:SF27">
    <property type="entry name" value="KELCH REPEAT SUPERFAMILY PROTEIN"/>
    <property type="match status" value="1"/>
</dbReference>
<proteinExistence type="predicted"/>
<protein>
    <submittedName>
        <fullName evidence="4">Cyclically-permuted mutarotase family protein</fullName>
    </submittedName>
</protein>
<dbReference type="eggNOG" id="COG3055">
    <property type="taxonomic scope" value="Bacteria"/>
</dbReference>
<feature type="signal peptide" evidence="3">
    <location>
        <begin position="1"/>
        <end position="25"/>
    </location>
</feature>
<evidence type="ECO:0000256" key="3">
    <source>
        <dbReference type="SAM" id="SignalP"/>
    </source>
</evidence>
<reference evidence="4" key="1">
    <citation type="journal article" date="2014" name="Genome Announc.">
        <title>Draft Genome Sequence of Cytophaga fermentans JCM 21142T, a Facultative Anaerobe Isolated from Marine Mud.</title>
        <authorList>
            <person name="Starns D."/>
            <person name="Oshima K."/>
            <person name="Suda W."/>
            <person name="Iino T."/>
            <person name="Yuki M."/>
            <person name="Inoue J."/>
            <person name="Kitamura K."/>
            <person name="Iida T."/>
            <person name="Darby A."/>
            <person name="Hattori M."/>
            <person name="Ohkuma M."/>
        </authorList>
    </citation>
    <scope>NUCLEOTIDE SEQUENCE [LARGE SCALE GENOMIC DNA]</scope>
    <source>
        <strain evidence="4">JCM 21142</strain>
    </source>
</reference>
<keyword evidence="2" id="KW-0677">Repeat</keyword>
<evidence type="ECO:0000256" key="2">
    <source>
        <dbReference type="ARBA" id="ARBA00022737"/>
    </source>
</evidence>
<name>W7Y483_9BACT</name>
<dbReference type="InterPro" id="IPR006652">
    <property type="entry name" value="Kelch_1"/>
</dbReference>